<dbReference type="Proteomes" id="UP001183414">
    <property type="component" value="Unassembled WGS sequence"/>
</dbReference>
<dbReference type="InterPro" id="IPR013783">
    <property type="entry name" value="Ig-like_fold"/>
</dbReference>
<reference evidence="18" key="1">
    <citation type="submission" date="2023-07" db="EMBL/GenBank/DDBJ databases">
        <title>30 novel species of actinomycetes from the DSMZ collection.</title>
        <authorList>
            <person name="Nouioui I."/>
        </authorList>
    </citation>
    <scope>NUCLEOTIDE SEQUENCE [LARGE SCALE GENOMIC DNA]</scope>
    <source>
        <strain evidence="18">DSM 42041</strain>
    </source>
</reference>
<evidence type="ECO:0000256" key="14">
    <source>
        <dbReference type="PIRNR" id="PIRNR006337"/>
    </source>
</evidence>
<evidence type="ECO:0000256" key="9">
    <source>
        <dbReference type="ARBA" id="ARBA00023295"/>
    </source>
</evidence>
<evidence type="ECO:0000313" key="18">
    <source>
        <dbReference type="Proteomes" id="UP001183414"/>
    </source>
</evidence>
<feature type="region of interest" description="Disordered" evidence="15">
    <location>
        <begin position="50"/>
        <end position="73"/>
    </location>
</feature>
<dbReference type="Gene3D" id="1.10.10.760">
    <property type="entry name" value="E-set domains of sugar-utilizing enzymes"/>
    <property type="match status" value="1"/>
</dbReference>
<dbReference type="RefSeq" id="WP_311674968.1">
    <property type="nucleotide sequence ID" value="NZ_JAVREQ010000021.1"/>
</dbReference>
<evidence type="ECO:0000313" key="17">
    <source>
        <dbReference type="EMBL" id="MDT0381281.1"/>
    </source>
</evidence>
<evidence type="ECO:0000256" key="15">
    <source>
        <dbReference type="SAM" id="MobiDB-lite"/>
    </source>
</evidence>
<evidence type="ECO:0000256" key="10">
    <source>
        <dbReference type="ARBA" id="ARBA00032057"/>
    </source>
</evidence>
<gene>
    <name evidence="17" type="primary">treZ</name>
    <name evidence="17" type="ORF">RM572_21215</name>
</gene>
<dbReference type="SMART" id="SM00642">
    <property type="entry name" value="Aamy"/>
    <property type="match status" value="1"/>
</dbReference>
<comment type="subcellular location">
    <subcellularLocation>
        <location evidence="1">Cytoplasm</location>
    </subcellularLocation>
</comment>
<dbReference type="PANTHER" id="PTHR43651">
    <property type="entry name" value="1,4-ALPHA-GLUCAN-BRANCHING ENZYME"/>
    <property type="match status" value="1"/>
</dbReference>
<evidence type="ECO:0000259" key="16">
    <source>
        <dbReference type="SMART" id="SM00642"/>
    </source>
</evidence>
<evidence type="ECO:0000256" key="4">
    <source>
        <dbReference type="ARBA" id="ARBA00012268"/>
    </source>
</evidence>
<dbReference type="InterPro" id="IPR022567">
    <property type="entry name" value="DUF3459"/>
</dbReference>
<evidence type="ECO:0000256" key="3">
    <source>
        <dbReference type="ARBA" id="ARBA00008061"/>
    </source>
</evidence>
<comment type="similarity">
    <text evidence="3 14">Belongs to the glycosyl hydrolase 13 family.</text>
</comment>
<dbReference type="CDD" id="cd11325">
    <property type="entry name" value="AmyAc_GTHase"/>
    <property type="match status" value="1"/>
</dbReference>
<dbReference type="PANTHER" id="PTHR43651:SF11">
    <property type="entry name" value="MALTO-OLIGOSYLTREHALOSE TREHALOHYDROLASE"/>
    <property type="match status" value="1"/>
</dbReference>
<dbReference type="Pfam" id="PF11941">
    <property type="entry name" value="DUF3459"/>
    <property type="match status" value="1"/>
</dbReference>
<dbReference type="InterPro" id="IPR012768">
    <property type="entry name" value="Trehalose_TreZ"/>
</dbReference>
<dbReference type="Gene3D" id="2.60.40.10">
    <property type="entry name" value="Immunoglobulins"/>
    <property type="match status" value="1"/>
</dbReference>
<evidence type="ECO:0000256" key="8">
    <source>
        <dbReference type="ARBA" id="ARBA00023277"/>
    </source>
</evidence>
<feature type="domain" description="Glycosyl hydrolase family 13 catalytic" evidence="16">
    <location>
        <begin position="99"/>
        <end position="446"/>
    </location>
</feature>
<keyword evidence="8" id="KW-0119">Carbohydrate metabolism</keyword>
<organism evidence="17 18">
    <name type="scientific">Streptomyces hazeniae</name>
    <dbReference type="NCBI Taxonomy" id="3075538"/>
    <lineage>
        <taxon>Bacteria</taxon>
        <taxon>Bacillati</taxon>
        <taxon>Actinomycetota</taxon>
        <taxon>Actinomycetes</taxon>
        <taxon>Kitasatosporales</taxon>
        <taxon>Streptomycetaceae</taxon>
        <taxon>Streptomyces</taxon>
    </lineage>
</organism>
<evidence type="ECO:0000256" key="1">
    <source>
        <dbReference type="ARBA" id="ARBA00004496"/>
    </source>
</evidence>
<dbReference type="InterPro" id="IPR006047">
    <property type="entry name" value="GH13_cat_dom"/>
</dbReference>
<dbReference type="SUPFAM" id="SSF81296">
    <property type="entry name" value="E set domains"/>
    <property type="match status" value="1"/>
</dbReference>
<dbReference type="CDD" id="cd02853">
    <property type="entry name" value="E_set_MTHase_like_N"/>
    <property type="match status" value="1"/>
</dbReference>
<dbReference type="InterPro" id="IPR014756">
    <property type="entry name" value="Ig_E-set"/>
</dbReference>
<comment type="pathway">
    <text evidence="2 14">Glycan biosynthesis; trehalose biosynthesis.</text>
</comment>
<sequence>MLFEVWAPTAAEGVVLRLEARGLPMERDPARPGWWTLRVEAGPGTRYGFALDGGPVLPDPRSRRQPDGPDGLSAVVDPGAYEWRHPWQGRPLAGAVLYELHVGTFTPEGTFDAAAARLPHVARLGVTHVELMPVSPFPGTHGWGYDGVAPWAVHEPYGGPDGLARFVDAAHGAGLGVVLDVVHNHLGPSGNHLPAYGPYFTGRHRTPWGDAVNLDDAGSDEVRASFGGSALALLRDFRLDGLRLDAVHTLADDRARHFLDELSAAVDALAAETGRPLFLVAESDRNDPRTTTPRTVHGHGLHAQWNDDFHHALHVALTGEAGALYADFARAPMAALAKTLTGGFFHDGSYSSFRGRRHGAPLDPMTPTHRLVGFAQNHDQVGNRAAGDRLAVSLPPGLLACAAALVLLSPFTPMLFMGEEWGARTPWLYFTDHTDPDLARAVREGRRAEFAAHGWDGDVADPQAPQTRERSCLDWSEPERDPHAALLAWHQDLIALRRAHPGLAHTSLGAARVTYDEDTRWLALSSGPLSIAVNLHPGETAAVPLPAHLEMLATWSTASQHEDGMLLLPPESAAVLR</sequence>
<protein>
    <recommendedName>
        <fullName evidence="5 13">Malto-oligosyltrehalose trehalohydrolase</fullName>
        <shortName evidence="14">MTHase</shortName>
        <ecNumber evidence="4 13">3.2.1.141</ecNumber>
    </recommendedName>
    <alternativeName>
        <fullName evidence="11 14">4-alpha-D-((1-&gt;4)-alpha-D-glucano)trehalose trehalohydrolase</fullName>
    </alternativeName>
    <alternativeName>
        <fullName evidence="10 14">Maltooligosyl trehalose trehalohydrolase</fullName>
    </alternativeName>
</protein>
<evidence type="ECO:0000256" key="13">
    <source>
        <dbReference type="NCBIfam" id="TIGR02402"/>
    </source>
</evidence>
<dbReference type="InterPro" id="IPR044901">
    <property type="entry name" value="Trehalose_TreZ_E-set_sf"/>
</dbReference>
<proteinExistence type="inferred from homology"/>
<dbReference type="Gene3D" id="3.20.20.80">
    <property type="entry name" value="Glycosidases"/>
    <property type="match status" value="1"/>
</dbReference>
<evidence type="ECO:0000256" key="2">
    <source>
        <dbReference type="ARBA" id="ARBA00005199"/>
    </source>
</evidence>
<evidence type="ECO:0000256" key="5">
    <source>
        <dbReference type="ARBA" id="ARBA00015938"/>
    </source>
</evidence>
<dbReference type="EC" id="3.2.1.141" evidence="4 13"/>
<dbReference type="Pfam" id="PF00128">
    <property type="entry name" value="Alpha-amylase"/>
    <property type="match status" value="1"/>
</dbReference>
<comment type="catalytic activity">
    <reaction evidence="12 14">
        <text>hydrolysis of (1-&gt;4)-alpha-D-glucosidic linkage in 4-alpha-D-[(1-&gt;4)-alpha-D-glucanosyl]n trehalose to yield trehalose and (1-&gt;4)-alpha-D-glucan.</text>
        <dbReference type="EC" id="3.2.1.141"/>
    </reaction>
</comment>
<evidence type="ECO:0000256" key="6">
    <source>
        <dbReference type="ARBA" id="ARBA00022490"/>
    </source>
</evidence>
<evidence type="ECO:0000256" key="11">
    <source>
        <dbReference type="ARBA" id="ARBA00033284"/>
    </source>
</evidence>
<keyword evidence="18" id="KW-1185">Reference proteome</keyword>
<name>A0ABU2NWB1_9ACTN</name>
<accession>A0ABU2NWB1</accession>
<comment type="caution">
    <text evidence="17">The sequence shown here is derived from an EMBL/GenBank/DDBJ whole genome shotgun (WGS) entry which is preliminary data.</text>
</comment>
<keyword evidence="7 14" id="KW-0378">Hydrolase</keyword>
<keyword evidence="6" id="KW-0963">Cytoplasm</keyword>
<dbReference type="InterPro" id="IPR017853">
    <property type="entry name" value="GH"/>
</dbReference>
<dbReference type="EMBL" id="JAVREQ010000021">
    <property type="protein sequence ID" value="MDT0381281.1"/>
    <property type="molecule type" value="Genomic_DNA"/>
</dbReference>
<dbReference type="NCBIfam" id="TIGR02402">
    <property type="entry name" value="trehalose_TreZ"/>
    <property type="match status" value="1"/>
</dbReference>
<dbReference type="PIRSF" id="PIRSF006337">
    <property type="entry name" value="Trehalose_TreZ"/>
    <property type="match status" value="1"/>
</dbReference>
<evidence type="ECO:0000256" key="12">
    <source>
        <dbReference type="ARBA" id="ARBA00034013"/>
    </source>
</evidence>
<evidence type="ECO:0000256" key="7">
    <source>
        <dbReference type="ARBA" id="ARBA00022801"/>
    </source>
</evidence>
<dbReference type="SUPFAM" id="SSF51445">
    <property type="entry name" value="(Trans)glycosidases"/>
    <property type="match status" value="1"/>
</dbReference>
<keyword evidence="9 14" id="KW-0326">Glycosidase</keyword>